<protein>
    <submittedName>
        <fullName evidence="1">Uncharacterized protein</fullName>
    </submittedName>
</protein>
<dbReference type="Proteomes" id="UP000283586">
    <property type="component" value="Unassembled WGS sequence"/>
</dbReference>
<proteinExistence type="predicted"/>
<comment type="caution">
    <text evidence="1">The sequence shown here is derived from an EMBL/GenBank/DDBJ whole genome shotgun (WGS) entry which is preliminary data.</text>
</comment>
<organism evidence="1 2">
    <name type="scientific">Roseburia intestinalis</name>
    <dbReference type="NCBI Taxonomy" id="166486"/>
    <lineage>
        <taxon>Bacteria</taxon>
        <taxon>Bacillati</taxon>
        <taxon>Bacillota</taxon>
        <taxon>Clostridia</taxon>
        <taxon>Lachnospirales</taxon>
        <taxon>Lachnospiraceae</taxon>
        <taxon>Roseburia</taxon>
    </lineage>
</organism>
<gene>
    <name evidence="1" type="ORF">DWZ31_11485</name>
</gene>
<dbReference type="Pfam" id="PF20765">
    <property type="entry name" value="Phage_tail_terminator_8"/>
    <property type="match status" value="1"/>
</dbReference>
<dbReference type="AlphaFoldDB" id="A0A415TT58"/>
<accession>A0A415TT58</accession>
<name>A0A415TT58_9FIRM</name>
<dbReference type="InterPro" id="IPR049254">
    <property type="entry name" value="Phage_tail_terminator"/>
</dbReference>
<evidence type="ECO:0000313" key="2">
    <source>
        <dbReference type="Proteomes" id="UP000283586"/>
    </source>
</evidence>
<sequence length="142" mass="16875">MKEGLNALLQTRYPKTKYKYYSMAVVEGYDRPCFFTQIRPIDASPVNYNTRHHQVVFYITILQKQVDEEEMLRMIQEVQDLFGLNVKIEKKSLNVTDFDWQYAGTDRNVPEISIGLEWLEKIVHEVNEPLVERVITEKEMEE</sequence>
<reference evidence="1 2" key="1">
    <citation type="submission" date="2018-08" db="EMBL/GenBank/DDBJ databases">
        <title>A genome reference for cultivated species of the human gut microbiota.</title>
        <authorList>
            <person name="Zou Y."/>
            <person name="Xue W."/>
            <person name="Luo G."/>
        </authorList>
    </citation>
    <scope>NUCLEOTIDE SEQUENCE [LARGE SCALE GENOMIC DNA]</scope>
    <source>
        <strain evidence="1 2">AF31-21AC</strain>
    </source>
</reference>
<evidence type="ECO:0000313" key="1">
    <source>
        <dbReference type="EMBL" id="RHN07194.1"/>
    </source>
</evidence>
<dbReference type="RefSeq" id="WP_118412437.1">
    <property type="nucleotide sequence ID" value="NZ_QRPI01000004.1"/>
</dbReference>
<dbReference type="EMBL" id="QRQN01000013">
    <property type="protein sequence ID" value="RHN07194.1"/>
    <property type="molecule type" value="Genomic_DNA"/>
</dbReference>